<evidence type="ECO:0000259" key="1">
    <source>
        <dbReference type="Pfam" id="PF01261"/>
    </source>
</evidence>
<dbReference type="PANTHER" id="PTHR12110">
    <property type="entry name" value="HYDROXYPYRUVATE ISOMERASE"/>
    <property type="match status" value="1"/>
</dbReference>
<evidence type="ECO:0000313" key="3">
    <source>
        <dbReference type="Proteomes" id="UP000078454"/>
    </source>
</evidence>
<evidence type="ECO:0000313" key="2">
    <source>
        <dbReference type="EMBL" id="OAS20645.1"/>
    </source>
</evidence>
<accession>A0A198AHV0</accession>
<dbReference type="EMBL" id="LYPB01000050">
    <property type="protein sequence ID" value="OAS20645.1"/>
    <property type="molecule type" value="Genomic_DNA"/>
</dbReference>
<dbReference type="Gene3D" id="3.20.20.150">
    <property type="entry name" value="Divalent-metal-dependent TIM barrel enzymes"/>
    <property type="match status" value="1"/>
</dbReference>
<dbReference type="SUPFAM" id="SSF51658">
    <property type="entry name" value="Xylose isomerase-like"/>
    <property type="match status" value="1"/>
</dbReference>
<dbReference type="InterPro" id="IPR050312">
    <property type="entry name" value="IolE/XylAMocC-like"/>
</dbReference>
<dbReference type="Pfam" id="PF01261">
    <property type="entry name" value="AP_endonuc_2"/>
    <property type="match status" value="1"/>
</dbReference>
<proteinExistence type="predicted"/>
<protein>
    <submittedName>
        <fullName evidence="2">Xylose isomerase</fullName>
    </submittedName>
</protein>
<dbReference type="AlphaFoldDB" id="A0A198AHV0"/>
<sequence>MKLSVFTVATPDLAPEELAKVAAAAGITGIEWRFKDIPADAVGQKPSFWGNNLCSIDPAASDAELERFKQAALNENLVNLSITPYLNNCDVAETENVFKAAQKIGVPFIRVGVPGYDKSKNYNDLFAKAVDYLHHVQELSQQYGVKGLVETHHNTITASAGLAHRLVSGFKPENIGVLHDAGNMVHEGFENHRMGLELLGPYLAHVHVKNAAWTLSGEEQDGIKLWKSEWAPIDAGIVNWKQVLDDLKAVGYDGYLGIEDFSGQFGTVEMLNNFSAKVKQWLA</sequence>
<dbReference type="OrthoDB" id="104997at2"/>
<feature type="domain" description="Xylose isomerase-like TIM barrel" evidence="1">
    <location>
        <begin position="21"/>
        <end position="263"/>
    </location>
</feature>
<dbReference type="STRING" id="1850517.A8708_19070"/>
<dbReference type="InterPro" id="IPR036237">
    <property type="entry name" value="Xyl_isomerase-like_sf"/>
</dbReference>
<dbReference type="InterPro" id="IPR013022">
    <property type="entry name" value="Xyl_isomerase-like_TIM-brl"/>
</dbReference>
<dbReference type="Proteomes" id="UP000078454">
    <property type="component" value="Unassembled WGS sequence"/>
</dbReference>
<dbReference type="PANTHER" id="PTHR12110:SF41">
    <property type="entry name" value="INOSOSE DEHYDRATASE"/>
    <property type="match status" value="1"/>
</dbReference>
<name>A0A198AHV0_9BACL</name>
<reference evidence="2 3" key="1">
    <citation type="submission" date="2016-05" db="EMBL/GenBank/DDBJ databases">
        <title>Paenibacillus sp. 1ZS3-15 nov., isolated from the rhizosphere soil.</title>
        <authorList>
            <person name="Zhang X.X."/>
            <person name="Zhang J."/>
        </authorList>
    </citation>
    <scope>NUCLEOTIDE SEQUENCE [LARGE SCALE GENOMIC DNA]</scope>
    <source>
        <strain evidence="2 3">1ZS3-15</strain>
    </source>
</reference>
<organism evidence="2 3">
    <name type="scientific">Paenibacillus oryzisoli</name>
    <dbReference type="NCBI Taxonomy" id="1850517"/>
    <lineage>
        <taxon>Bacteria</taxon>
        <taxon>Bacillati</taxon>
        <taxon>Bacillota</taxon>
        <taxon>Bacilli</taxon>
        <taxon>Bacillales</taxon>
        <taxon>Paenibacillaceae</taxon>
        <taxon>Paenibacillus</taxon>
    </lineage>
</organism>
<comment type="caution">
    <text evidence="2">The sequence shown here is derived from an EMBL/GenBank/DDBJ whole genome shotgun (WGS) entry which is preliminary data.</text>
</comment>
<gene>
    <name evidence="2" type="ORF">A8708_19070</name>
</gene>
<dbReference type="RefSeq" id="WP_068663269.1">
    <property type="nucleotide sequence ID" value="NZ_LYPB01000050.1"/>
</dbReference>
<keyword evidence="2" id="KW-0413">Isomerase</keyword>
<dbReference type="GO" id="GO:0016853">
    <property type="term" value="F:isomerase activity"/>
    <property type="evidence" value="ECO:0007669"/>
    <property type="project" value="UniProtKB-KW"/>
</dbReference>
<keyword evidence="3" id="KW-1185">Reference proteome</keyword>